<protein>
    <submittedName>
        <fullName evidence="1">Uncharacterized protein</fullName>
    </submittedName>
</protein>
<reference evidence="1" key="1">
    <citation type="journal article" date="2015" name="Nature">
        <title>Complex archaea that bridge the gap between prokaryotes and eukaryotes.</title>
        <authorList>
            <person name="Spang A."/>
            <person name="Saw J.H."/>
            <person name="Jorgensen S.L."/>
            <person name="Zaremba-Niedzwiedzka K."/>
            <person name="Martijn J."/>
            <person name="Lind A.E."/>
            <person name="van Eijk R."/>
            <person name="Schleper C."/>
            <person name="Guy L."/>
            <person name="Ettema T.J."/>
        </authorList>
    </citation>
    <scope>NUCLEOTIDE SEQUENCE</scope>
</reference>
<gene>
    <name evidence="1" type="ORF">LCGC14_2246770</name>
</gene>
<proteinExistence type="predicted"/>
<evidence type="ECO:0000313" key="1">
    <source>
        <dbReference type="EMBL" id="KKL56303.1"/>
    </source>
</evidence>
<name>A0A0F9D3J1_9ZZZZ</name>
<dbReference type="EMBL" id="LAZR01030541">
    <property type="protein sequence ID" value="KKL56303.1"/>
    <property type="molecule type" value="Genomic_DNA"/>
</dbReference>
<sequence length="269" mass="30288">AYTLGYLSENGRWKEDGWKKFPAHNYYMVSSNWAGWAEWICKTFIDNPIVSVKVGNMFPGKEVIIGRKGWPTVPYKLTLKDGSVLEGNLPFEYNFDGGKGHWHGMEGLDWHKRYKSGLSPGKPRSNSNLTELKATPFGKAITKADVPVDRSSPKATVMSWTKAVATKRKQDALSCMLPDGKDYDDVERILDADSSSKVYSIRKMWEAINPEKPVKVVDMKQHGKSASITWEVTFKSNVSVKGRTFKSGDTLKMDARLKNKGNVWLIDGM</sequence>
<comment type="caution">
    <text evidence="1">The sequence shown here is derived from an EMBL/GenBank/DDBJ whole genome shotgun (WGS) entry which is preliminary data.</text>
</comment>
<dbReference type="AlphaFoldDB" id="A0A0F9D3J1"/>
<organism evidence="1">
    <name type="scientific">marine sediment metagenome</name>
    <dbReference type="NCBI Taxonomy" id="412755"/>
    <lineage>
        <taxon>unclassified sequences</taxon>
        <taxon>metagenomes</taxon>
        <taxon>ecological metagenomes</taxon>
    </lineage>
</organism>
<feature type="non-terminal residue" evidence="1">
    <location>
        <position position="1"/>
    </location>
</feature>
<accession>A0A0F9D3J1</accession>